<gene>
    <name evidence="1" type="ORF">KIN20_027569</name>
</gene>
<evidence type="ECO:0000313" key="2">
    <source>
        <dbReference type="Proteomes" id="UP001196413"/>
    </source>
</evidence>
<dbReference type="EMBL" id="JAHQIW010005662">
    <property type="protein sequence ID" value="KAJ1366803.1"/>
    <property type="molecule type" value="Genomic_DNA"/>
</dbReference>
<comment type="caution">
    <text evidence="1">The sequence shown here is derived from an EMBL/GenBank/DDBJ whole genome shotgun (WGS) entry which is preliminary data.</text>
</comment>
<proteinExistence type="predicted"/>
<organism evidence="1 2">
    <name type="scientific">Parelaphostrongylus tenuis</name>
    <name type="common">Meningeal worm</name>
    <dbReference type="NCBI Taxonomy" id="148309"/>
    <lineage>
        <taxon>Eukaryota</taxon>
        <taxon>Metazoa</taxon>
        <taxon>Ecdysozoa</taxon>
        <taxon>Nematoda</taxon>
        <taxon>Chromadorea</taxon>
        <taxon>Rhabditida</taxon>
        <taxon>Rhabditina</taxon>
        <taxon>Rhabditomorpha</taxon>
        <taxon>Strongyloidea</taxon>
        <taxon>Metastrongylidae</taxon>
        <taxon>Parelaphostrongylus</taxon>
    </lineage>
</organism>
<accession>A0AAD5WE87</accession>
<protein>
    <submittedName>
        <fullName evidence="1">Uncharacterized protein</fullName>
    </submittedName>
</protein>
<keyword evidence="2" id="KW-1185">Reference proteome</keyword>
<sequence length="57" mass="6547">METDEPEDQEISKQRRRLVKALEESRDGKGEKARKVSPSRFASQQWLLVLVSSKMGT</sequence>
<reference evidence="1" key="1">
    <citation type="submission" date="2021-06" db="EMBL/GenBank/DDBJ databases">
        <title>Parelaphostrongylus tenuis whole genome reference sequence.</title>
        <authorList>
            <person name="Garwood T.J."/>
            <person name="Larsen P.A."/>
            <person name="Fountain-Jones N.M."/>
            <person name="Garbe J.R."/>
            <person name="Macchietto M.G."/>
            <person name="Kania S.A."/>
            <person name="Gerhold R.W."/>
            <person name="Richards J.E."/>
            <person name="Wolf T.M."/>
        </authorList>
    </citation>
    <scope>NUCLEOTIDE SEQUENCE</scope>
    <source>
        <strain evidence="1">MNPRO001-30</strain>
        <tissue evidence="1">Meninges</tissue>
    </source>
</reference>
<dbReference type="Proteomes" id="UP001196413">
    <property type="component" value="Unassembled WGS sequence"/>
</dbReference>
<name>A0AAD5WE87_PARTN</name>
<evidence type="ECO:0000313" key="1">
    <source>
        <dbReference type="EMBL" id="KAJ1366803.1"/>
    </source>
</evidence>
<dbReference type="AlphaFoldDB" id="A0AAD5WE87"/>